<evidence type="ECO:0000313" key="2">
    <source>
        <dbReference type="EMBL" id="KTD74954.1"/>
    </source>
</evidence>
<keyword evidence="1" id="KW-1133">Transmembrane helix</keyword>
<dbReference type="EMBL" id="LNZB01000060">
    <property type="protein sequence ID" value="KTD74954.1"/>
    <property type="molecule type" value="Genomic_DNA"/>
</dbReference>
<accession>A0A0W1A0V4</accession>
<keyword evidence="1" id="KW-0472">Membrane</keyword>
<evidence type="ECO:0000256" key="1">
    <source>
        <dbReference type="SAM" id="Phobius"/>
    </source>
</evidence>
<reference evidence="2 3" key="1">
    <citation type="submission" date="2015-11" db="EMBL/GenBank/DDBJ databases">
        <title>Genomic analysis of 38 Legionella species identifies large and diverse effector repertoires.</title>
        <authorList>
            <person name="Burstein D."/>
            <person name="Amaro F."/>
            <person name="Zusman T."/>
            <person name="Lifshitz Z."/>
            <person name="Cohen O."/>
            <person name="Gilbert J.A."/>
            <person name="Pupko T."/>
            <person name="Shuman H.A."/>
            <person name="Segal G."/>
        </authorList>
    </citation>
    <scope>NUCLEOTIDE SEQUENCE [LARGE SCALE GENOMIC DNA]</scope>
    <source>
        <strain evidence="2 3">ATCC 51914</strain>
    </source>
</reference>
<feature type="transmembrane region" description="Helical" evidence="1">
    <location>
        <begin position="118"/>
        <end position="135"/>
    </location>
</feature>
<organism evidence="2 3">
    <name type="scientific">Legionella waltersii</name>
    <dbReference type="NCBI Taxonomy" id="66969"/>
    <lineage>
        <taxon>Bacteria</taxon>
        <taxon>Pseudomonadati</taxon>
        <taxon>Pseudomonadota</taxon>
        <taxon>Gammaproteobacteria</taxon>
        <taxon>Legionellales</taxon>
        <taxon>Legionellaceae</taxon>
        <taxon>Legionella</taxon>
    </lineage>
</organism>
<comment type="caution">
    <text evidence="2">The sequence shown here is derived from an EMBL/GenBank/DDBJ whole genome shotgun (WGS) entry which is preliminary data.</text>
</comment>
<evidence type="ECO:0000313" key="3">
    <source>
        <dbReference type="Proteomes" id="UP000054729"/>
    </source>
</evidence>
<gene>
    <name evidence="2" type="ORF">Lwal_2995</name>
</gene>
<sequence>MSIPYIDQGEFLKAINAGLLYLGGGTAGQFVVEQILFGNKKSFKSFFNNSSNMGFFQPFKTREDLLKIYSPLTAPVVFGLYAAEMFIGFAVNVLKLALSALSFNGEALKQNAIDSAKCLVNTIALCIAALVSPLVNLMDIIGSTLNTANEELEGCCVERPSIF</sequence>
<keyword evidence="3" id="KW-1185">Reference proteome</keyword>
<feature type="transmembrane region" description="Helical" evidence="1">
    <location>
        <begin position="76"/>
        <end position="98"/>
    </location>
</feature>
<dbReference type="AlphaFoldDB" id="A0A0W1A0V4"/>
<protein>
    <submittedName>
        <fullName evidence="2">Putative integral membrane protein</fullName>
    </submittedName>
</protein>
<dbReference type="PATRIC" id="fig|66969.6.peg.3263"/>
<keyword evidence="1" id="KW-0812">Transmembrane</keyword>
<dbReference type="RefSeq" id="WP_058481599.1">
    <property type="nucleotide sequence ID" value="NZ_CAAAIQ010000022.1"/>
</dbReference>
<proteinExistence type="predicted"/>
<dbReference type="Proteomes" id="UP000054729">
    <property type="component" value="Unassembled WGS sequence"/>
</dbReference>
<name>A0A0W1A0V4_9GAMM</name>